<dbReference type="PANTHER" id="PTHR30514">
    <property type="entry name" value="GLUCOKINASE"/>
    <property type="match status" value="1"/>
</dbReference>
<dbReference type="RefSeq" id="WP_207863496.1">
    <property type="nucleotide sequence ID" value="NZ_JAFREP010000058.1"/>
</dbReference>
<keyword evidence="7" id="KW-1185">Reference proteome</keyword>
<evidence type="ECO:0000256" key="1">
    <source>
        <dbReference type="ARBA" id="ARBA00023015"/>
    </source>
</evidence>
<dbReference type="PROSITE" id="PS51464">
    <property type="entry name" value="SIS"/>
    <property type="match status" value="1"/>
</dbReference>
<accession>A0A8J7U685</accession>
<dbReference type="InterPro" id="IPR046348">
    <property type="entry name" value="SIS_dom_sf"/>
</dbReference>
<dbReference type="InterPro" id="IPR036388">
    <property type="entry name" value="WH-like_DNA-bd_sf"/>
</dbReference>
<dbReference type="GO" id="GO:0003677">
    <property type="term" value="F:DNA binding"/>
    <property type="evidence" value="ECO:0007669"/>
    <property type="project" value="UniProtKB-KW"/>
</dbReference>
<dbReference type="Gene3D" id="3.40.50.10490">
    <property type="entry name" value="Glucose-6-phosphate isomerase like protein, domain 1"/>
    <property type="match status" value="1"/>
</dbReference>
<reference evidence="6" key="1">
    <citation type="submission" date="2021-03" db="EMBL/GenBank/DDBJ databases">
        <authorList>
            <person name="Wang G."/>
        </authorList>
    </citation>
    <scope>NUCLEOTIDE SEQUENCE</scope>
    <source>
        <strain evidence="6">KCTC 12899</strain>
    </source>
</reference>
<dbReference type="GO" id="GO:0097367">
    <property type="term" value="F:carbohydrate derivative binding"/>
    <property type="evidence" value="ECO:0007669"/>
    <property type="project" value="InterPro"/>
</dbReference>
<dbReference type="InterPro" id="IPR001347">
    <property type="entry name" value="SIS_dom"/>
</dbReference>
<dbReference type="Pfam" id="PF01418">
    <property type="entry name" value="HTH_6"/>
    <property type="match status" value="1"/>
</dbReference>
<dbReference type="EMBL" id="JAFREP010000058">
    <property type="protein sequence ID" value="MBO1323343.1"/>
    <property type="molecule type" value="Genomic_DNA"/>
</dbReference>
<dbReference type="InterPro" id="IPR009057">
    <property type="entry name" value="Homeodomain-like_sf"/>
</dbReference>
<evidence type="ECO:0000256" key="2">
    <source>
        <dbReference type="ARBA" id="ARBA00023125"/>
    </source>
</evidence>
<dbReference type="GO" id="GO:1901135">
    <property type="term" value="P:carbohydrate derivative metabolic process"/>
    <property type="evidence" value="ECO:0007669"/>
    <property type="project" value="InterPro"/>
</dbReference>
<dbReference type="PANTHER" id="PTHR30514:SF18">
    <property type="entry name" value="RPIR-FAMILY TRANSCRIPTIONAL REGULATOR"/>
    <property type="match status" value="1"/>
</dbReference>
<keyword evidence="3" id="KW-0804">Transcription</keyword>
<evidence type="ECO:0000313" key="6">
    <source>
        <dbReference type="EMBL" id="MBO1323343.1"/>
    </source>
</evidence>
<evidence type="ECO:0000259" key="5">
    <source>
        <dbReference type="PROSITE" id="PS51464"/>
    </source>
</evidence>
<dbReference type="Gene3D" id="1.10.10.10">
    <property type="entry name" value="Winged helix-like DNA-binding domain superfamily/Winged helix DNA-binding domain"/>
    <property type="match status" value="1"/>
</dbReference>
<evidence type="ECO:0000259" key="4">
    <source>
        <dbReference type="PROSITE" id="PS51071"/>
    </source>
</evidence>
<dbReference type="InterPro" id="IPR000281">
    <property type="entry name" value="HTH_RpiR"/>
</dbReference>
<dbReference type="InterPro" id="IPR035472">
    <property type="entry name" value="RpiR-like_SIS"/>
</dbReference>
<evidence type="ECO:0000313" key="7">
    <source>
        <dbReference type="Proteomes" id="UP000664417"/>
    </source>
</evidence>
<dbReference type="Proteomes" id="UP000664417">
    <property type="component" value="Unassembled WGS sequence"/>
</dbReference>
<feature type="domain" description="HTH rpiR-type" evidence="4">
    <location>
        <begin position="8"/>
        <end position="84"/>
    </location>
</feature>
<gene>
    <name evidence="6" type="ORF">J3U88_33060</name>
</gene>
<name>A0A8J7U685_9BACT</name>
<dbReference type="SUPFAM" id="SSF46689">
    <property type="entry name" value="Homeodomain-like"/>
    <property type="match status" value="1"/>
</dbReference>
<comment type="caution">
    <text evidence="6">The sequence shown here is derived from an EMBL/GenBank/DDBJ whole genome shotgun (WGS) entry which is preliminary data.</text>
</comment>
<dbReference type="PROSITE" id="PS51071">
    <property type="entry name" value="HTH_RPIR"/>
    <property type="match status" value="1"/>
</dbReference>
<keyword evidence="1" id="KW-0805">Transcription regulation</keyword>
<keyword evidence="2" id="KW-0238">DNA-binding</keyword>
<dbReference type="SUPFAM" id="SSF53697">
    <property type="entry name" value="SIS domain"/>
    <property type="match status" value="1"/>
</dbReference>
<feature type="domain" description="SIS" evidence="5">
    <location>
        <begin position="129"/>
        <end position="266"/>
    </location>
</feature>
<dbReference type="AlphaFoldDB" id="A0A8J7U685"/>
<dbReference type="InterPro" id="IPR047640">
    <property type="entry name" value="RpiR-like"/>
</dbReference>
<proteinExistence type="predicted"/>
<protein>
    <submittedName>
        <fullName evidence="6">MurR/RpiR family transcriptional regulator</fullName>
    </submittedName>
</protein>
<evidence type="ECO:0000256" key="3">
    <source>
        <dbReference type="ARBA" id="ARBA00023163"/>
    </source>
</evidence>
<sequence>MEDMTSEAQFKELVLNAFKDLPQQQQQVADFLLDHLDEIPFLTVPTLAKRVGVSEATIVRFAQRVGYDGFSGLKTNLTTLVRDRVTAQTSIEDVFKPNGKDNLSLVVQKELANIQDLSKDIDLETFEGAANTLFASDHIFTFGFGISAHLSSLATYLLTQIGLRATTLSTRFSSPMEQMVILRENDVMLVFSFPPFSRGTIKMVEDAKQRGIKVVAVSDRLTAPISAHADYTLQVRTHNKMFTNAIGAAVTLLNALATEIAIKHGDHAVKAVAKINRILAEDEGVLKSD</sequence>
<dbReference type="GO" id="GO:0003700">
    <property type="term" value="F:DNA-binding transcription factor activity"/>
    <property type="evidence" value="ECO:0007669"/>
    <property type="project" value="InterPro"/>
</dbReference>
<dbReference type="Pfam" id="PF01380">
    <property type="entry name" value="SIS"/>
    <property type="match status" value="1"/>
</dbReference>
<dbReference type="CDD" id="cd05013">
    <property type="entry name" value="SIS_RpiR"/>
    <property type="match status" value="1"/>
</dbReference>
<organism evidence="6 7">
    <name type="scientific">Acanthopleuribacter pedis</name>
    <dbReference type="NCBI Taxonomy" id="442870"/>
    <lineage>
        <taxon>Bacteria</taxon>
        <taxon>Pseudomonadati</taxon>
        <taxon>Acidobacteriota</taxon>
        <taxon>Holophagae</taxon>
        <taxon>Acanthopleuribacterales</taxon>
        <taxon>Acanthopleuribacteraceae</taxon>
        <taxon>Acanthopleuribacter</taxon>
    </lineage>
</organism>